<organism evidence="6 7">
    <name type="scientific">Sulfurimonas xiamenensis</name>
    <dbReference type="NCBI Taxonomy" id="2590021"/>
    <lineage>
        <taxon>Bacteria</taxon>
        <taxon>Pseudomonadati</taxon>
        <taxon>Campylobacterota</taxon>
        <taxon>Epsilonproteobacteria</taxon>
        <taxon>Campylobacterales</taxon>
        <taxon>Sulfurimonadaceae</taxon>
        <taxon>Sulfurimonas</taxon>
    </lineage>
</organism>
<proteinExistence type="inferred from homology"/>
<comment type="similarity">
    <text evidence="1">Belongs to the bacterial solute-binding protein ModA family.</text>
</comment>
<feature type="binding site" evidence="4">
    <location>
        <position position="162"/>
    </location>
    <ligand>
        <name>molybdate</name>
        <dbReference type="ChEBI" id="CHEBI:36264"/>
    </ligand>
</feature>
<keyword evidence="4" id="KW-0500">Molybdenum</keyword>
<evidence type="ECO:0000313" key="7">
    <source>
        <dbReference type="Proteomes" id="UP000326061"/>
    </source>
</evidence>
<dbReference type="Gene3D" id="3.40.190.10">
    <property type="entry name" value="Periplasmic binding protein-like II"/>
    <property type="match status" value="2"/>
</dbReference>
<dbReference type="InterPro" id="IPR044084">
    <property type="entry name" value="AvModA-like_subst-bd"/>
</dbReference>
<dbReference type="GO" id="GO:0030973">
    <property type="term" value="F:molybdate ion binding"/>
    <property type="evidence" value="ECO:0007669"/>
    <property type="project" value="InterPro"/>
</dbReference>
<keyword evidence="3 5" id="KW-0732">Signal</keyword>
<name>A0AAJ4A2Z9_9BACT</name>
<dbReference type="GO" id="GO:0015689">
    <property type="term" value="P:molybdate ion transport"/>
    <property type="evidence" value="ECO:0007669"/>
    <property type="project" value="InterPro"/>
</dbReference>
<feature type="binding site" evidence="4">
    <location>
        <position position="55"/>
    </location>
    <ligand>
        <name>molybdate</name>
        <dbReference type="ChEBI" id="CHEBI:36264"/>
    </ligand>
</feature>
<keyword evidence="7" id="KW-1185">Reference proteome</keyword>
<feature type="chain" id="PRO_5042557646" evidence="5">
    <location>
        <begin position="18"/>
        <end position="247"/>
    </location>
</feature>
<evidence type="ECO:0000256" key="5">
    <source>
        <dbReference type="SAM" id="SignalP"/>
    </source>
</evidence>
<reference evidence="7" key="1">
    <citation type="submission" date="2019-06" db="EMBL/GenBank/DDBJ databases">
        <title>Sulfurimonas gotlandica sp. nov., a chemoautotrophic and psychrotolerant epsilonproteobacterium isolated from a pelagic redoxcline, and an emended description of the genus Sulfurimonas.</title>
        <authorList>
            <person name="Wang S."/>
            <person name="Jiang L."/>
            <person name="Shao Z."/>
        </authorList>
    </citation>
    <scope>NUCLEOTIDE SEQUENCE [LARGE SCALE GENOMIC DNA]</scope>
    <source>
        <strain evidence="7">1-1N</strain>
    </source>
</reference>
<dbReference type="EMBL" id="CP041166">
    <property type="protein sequence ID" value="QFR42972.1"/>
    <property type="molecule type" value="Genomic_DNA"/>
</dbReference>
<evidence type="ECO:0000256" key="2">
    <source>
        <dbReference type="ARBA" id="ARBA00022723"/>
    </source>
</evidence>
<feature type="signal peptide" evidence="5">
    <location>
        <begin position="1"/>
        <end position="17"/>
    </location>
</feature>
<dbReference type="CDD" id="cd13539">
    <property type="entry name" value="PBP2_AvModA"/>
    <property type="match status" value="1"/>
</dbReference>
<dbReference type="NCBIfam" id="TIGR01256">
    <property type="entry name" value="modA"/>
    <property type="match status" value="1"/>
</dbReference>
<accession>A0AAJ4A2Z9</accession>
<dbReference type="PIRSF" id="PIRSF004846">
    <property type="entry name" value="ModA"/>
    <property type="match status" value="1"/>
</dbReference>
<dbReference type="InterPro" id="IPR005950">
    <property type="entry name" value="ModA"/>
</dbReference>
<keyword evidence="2 4" id="KW-0479">Metal-binding</keyword>
<dbReference type="AlphaFoldDB" id="A0AAJ4A2Z9"/>
<dbReference type="PANTHER" id="PTHR30632">
    <property type="entry name" value="MOLYBDATE-BINDING PERIPLASMIC PROTEIN"/>
    <property type="match status" value="1"/>
</dbReference>
<evidence type="ECO:0000313" key="6">
    <source>
        <dbReference type="EMBL" id="QFR42972.1"/>
    </source>
</evidence>
<gene>
    <name evidence="6" type="primary">modA</name>
    <name evidence="6" type="ORF">FJR47_03260</name>
</gene>
<dbReference type="Proteomes" id="UP000326061">
    <property type="component" value="Chromosome"/>
</dbReference>
<dbReference type="SUPFAM" id="SSF53850">
    <property type="entry name" value="Periplasmic binding protein-like II"/>
    <property type="match status" value="1"/>
</dbReference>
<evidence type="ECO:0000256" key="4">
    <source>
        <dbReference type="PIRSR" id="PIRSR004846-1"/>
    </source>
</evidence>
<evidence type="ECO:0000256" key="1">
    <source>
        <dbReference type="ARBA" id="ARBA00009175"/>
    </source>
</evidence>
<evidence type="ECO:0000256" key="3">
    <source>
        <dbReference type="ARBA" id="ARBA00022729"/>
    </source>
</evidence>
<dbReference type="Pfam" id="PF13531">
    <property type="entry name" value="SBP_bac_11"/>
    <property type="match status" value="1"/>
</dbReference>
<dbReference type="GO" id="GO:0046872">
    <property type="term" value="F:metal ion binding"/>
    <property type="evidence" value="ECO:0007669"/>
    <property type="project" value="UniProtKB-KW"/>
</dbReference>
<dbReference type="RefSeq" id="WP_152299035.1">
    <property type="nucleotide sequence ID" value="NZ_CP041166.1"/>
</dbReference>
<sequence length="247" mass="27200">MKKFLLSILLTTSVIFADKINIAVAANVSYAIEELKVEFKKIHPDIDIEITLGSSGKLTAQIQNGAPYGLFMAADMLYPEALYNKKIATTKPIVYAQGELAYLSIKPIDFSKGIAIVNDNSISKIAIANPKTAPYGAATIEAMKNSNVYESAKSKFVFGESISQTVSYTITAADLGFIAKSSLYSPKMAHYKENVNWASVDTSLYAPIKQGIVLLKYGENNSDYKAFYDFILSDRAKKIFIKYGYTK</sequence>
<dbReference type="InterPro" id="IPR050682">
    <property type="entry name" value="ModA/WtpA"/>
</dbReference>
<dbReference type="KEGG" id="suln:FJR47_03260"/>
<dbReference type="PANTHER" id="PTHR30632:SF14">
    <property type="entry name" value="TUNGSTATE_MOLYBDATE_CHROMATE-BINDING PROTEIN MODA"/>
    <property type="match status" value="1"/>
</dbReference>
<protein>
    <submittedName>
        <fullName evidence="6">Molybdate ABC transporter substrate-binding protein</fullName>
    </submittedName>
</protein>